<dbReference type="OrthoDB" id="9809404at2"/>
<dbReference type="RefSeq" id="WP_020876411.1">
    <property type="nucleotide sequence ID" value="NZ_ATHJ01000074.1"/>
</dbReference>
<dbReference type="Proteomes" id="UP000014977">
    <property type="component" value="Unassembled WGS sequence"/>
</dbReference>
<keyword evidence="2" id="KW-0808">Transferase</keyword>
<evidence type="ECO:0000256" key="3">
    <source>
        <dbReference type="PROSITE-ProRule" id="PRU00529"/>
    </source>
</evidence>
<evidence type="ECO:0000259" key="4">
    <source>
        <dbReference type="PROSITE" id="PS51165"/>
    </source>
</evidence>
<evidence type="ECO:0000256" key="1">
    <source>
        <dbReference type="ARBA" id="ARBA00022603"/>
    </source>
</evidence>
<dbReference type="GO" id="GO:0003723">
    <property type="term" value="F:RNA binding"/>
    <property type="evidence" value="ECO:0007669"/>
    <property type="project" value="UniProtKB-UniRule"/>
</dbReference>
<sequence>MFEYQKNRRYFAQVAGGIEALAARELTALGASSAEIGYRGVHFNADPAVLYHINYNARLVSRILAPLVSFRCRDREDLYRAGRSVDWGVFFPLEETFGIFANVSGNERLRHSRFAALCLKDAVADGFRSRTGKRPNVDPLNPGVWLNLFVEGEKGIISLDTSGGSLHRRGYRRETVEAPMRETLAAAMAALSEWRGERPLHDPMCGSGTLLCEAMMAICRIPSGFLRPRFGFQYLPDFKASLWNRVKRAADDGMIPLKEGLVSGGDNDKSAVRAARINCSLLPGGDRIRVHHRDYNDLSSLENRTILCNPPYGIRMKPEADLGLFFKAFGDFLKQRCKGSTALIYFGNREMIKKIGLKPTWKKPMRNAGLDGRAARYDLY</sequence>
<dbReference type="InterPro" id="IPR004114">
    <property type="entry name" value="THUMP_dom"/>
</dbReference>
<dbReference type="InterPro" id="IPR054170">
    <property type="entry name" value="RlmL_1st"/>
</dbReference>
<dbReference type="InterPro" id="IPR002052">
    <property type="entry name" value="DNA_methylase_N6_adenine_CS"/>
</dbReference>
<dbReference type="EMBL" id="ATHJ01000074">
    <property type="protein sequence ID" value="EPR41547.1"/>
    <property type="molecule type" value="Genomic_DNA"/>
</dbReference>
<accession>S7TWS5</accession>
<reference evidence="5 6" key="1">
    <citation type="journal article" date="2013" name="Genome Announc.">
        <title>Draft genome sequences for three mercury-methylating, sulfate-reducing bacteria.</title>
        <authorList>
            <person name="Brown S.D."/>
            <person name="Hurt R.A.Jr."/>
            <person name="Gilmour C.C."/>
            <person name="Elias D.A."/>
        </authorList>
    </citation>
    <scope>NUCLEOTIDE SEQUENCE [LARGE SCALE GENOMIC DNA]</scope>
    <source>
        <strain evidence="5 6">DSM 2059</strain>
    </source>
</reference>
<keyword evidence="6" id="KW-1185">Reference proteome</keyword>
<dbReference type="Pfam" id="PF01170">
    <property type="entry name" value="UPF0020"/>
    <property type="match status" value="1"/>
</dbReference>
<dbReference type="PANTHER" id="PTHR47313:SF1">
    <property type="entry name" value="RIBOSOMAL RNA LARGE SUBUNIT METHYLTRANSFERASE K_L"/>
    <property type="match status" value="1"/>
</dbReference>
<dbReference type="PROSITE" id="PS51165">
    <property type="entry name" value="THUMP"/>
    <property type="match status" value="1"/>
</dbReference>
<feature type="domain" description="THUMP" evidence="4">
    <location>
        <begin position="49"/>
        <end position="161"/>
    </location>
</feature>
<dbReference type="SMART" id="SM00981">
    <property type="entry name" value="THUMP"/>
    <property type="match status" value="1"/>
</dbReference>
<evidence type="ECO:0000313" key="6">
    <source>
        <dbReference type="Proteomes" id="UP000014977"/>
    </source>
</evidence>
<dbReference type="Pfam" id="PF22020">
    <property type="entry name" value="RlmL_1st"/>
    <property type="match status" value="1"/>
</dbReference>
<dbReference type="STRING" id="897.B2D07_09080"/>
<keyword evidence="1 5" id="KW-0489">Methyltransferase</keyword>
<gene>
    <name evidence="5" type="ORF">dsmv_1980</name>
</gene>
<dbReference type="PANTHER" id="PTHR47313">
    <property type="entry name" value="RIBOSOMAL RNA LARGE SUBUNIT METHYLTRANSFERASE K/L"/>
    <property type="match status" value="1"/>
</dbReference>
<dbReference type="GO" id="GO:0070043">
    <property type="term" value="F:rRNA (guanine-N7-)-methyltransferase activity"/>
    <property type="evidence" value="ECO:0007669"/>
    <property type="project" value="TreeGrafter"/>
</dbReference>
<dbReference type="SUPFAM" id="SSF53335">
    <property type="entry name" value="S-adenosyl-L-methionine-dependent methyltransferases"/>
    <property type="match status" value="1"/>
</dbReference>
<dbReference type="eggNOG" id="COG0116">
    <property type="taxonomic scope" value="Bacteria"/>
</dbReference>
<keyword evidence="3" id="KW-0694">RNA-binding</keyword>
<evidence type="ECO:0000256" key="2">
    <source>
        <dbReference type="ARBA" id="ARBA00022679"/>
    </source>
</evidence>
<dbReference type="GO" id="GO:0008990">
    <property type="term" value="F:rRNA (guanine-N2-)-methyltransferase activity"/>
    <property type="evidence" value="ECO:0007669"/>
    <property type="project" value="TreeGrafter"/>
</dbReference>
<dbReference type="Gene3D" id="3.40.50.150">
    <property type="entry name" value="Vaccinia Virus protein VP39"/>
    <property type="match status" value="1"/>
</dbReference>
<evidence type="ECO:0000313" key="5">
    <source>
        <dbReference type="EMBL" id="EPR41547.1"/>
    </source>
</evidence>
<dbReference type="AlphaFoldDB" id="S7TWS5"/>
<comment type="caution">
    <text evidence="5">The sequence shown here is derived from an EMBL/GenBank/DDBJ whole genome shotgun (WGS) entry which is preliminary data.</text>
</comment>
<dbReference type="CDD" id="cd11715">
    <property type="entry name" value="THUMP_AdoMetMT"/>
    <property type="match status" value="1"/>
</dbReference>
<protein>
    <submittedName>
        <fullName evidence="5">RNA methylase</fullName>
    </submittedName>
</protein>
<proteinExistence type="predicted"/>
<dbReference type="Pfam" id="PF02926">
    <property type="entry name" value="THUMP"/>
    <property type="match status" value="1"/>
</dbReference>
<name>S7TWS5_DESML</name>
<dbReference type="InterPro" id="IPR000241">
    <property type="entry name" value="RlmKL-like_Mtase"/>
</dbReference>
<dbReference type="PROSITE" id="PS00092">
    <property type="entry name" value="N6_MTASE"/>
    <property type="match status" value="1"/>
</dbReference>
<dbReference type="InterPro" id="IPR029063">
    <property type="entry name" value="SAM-dependent_MTases_sf"/>
</dbReference>
<organism evidence="5 6">
    <name type="scientific">Desulfococcus multivorans DSM 2059</name>
    <dbReference type="NCBI Taxonomy" id="1121405"/>
    <lineage>
        <taxon>Bacteria</taxon>
        <taxon>Pseudomonadati</taxon>
        <taxon>Thermodesulfobacteriota</taxon>
        <taxon>Desulfobacteria</taxon>
        <taxon>Desulfobacterales</taxon>
        <taxon>Desulfococcaceae</taxon>
        <taxon>Desulfococcus</taxon>
    </lineage>
</organism>
<dbReference type="Gene3D" id="3.30.2130.30">
    <property type="match status" value="1"/>
</dbReference>